<protein>
    <recommendedName>
        <fullName evidence="1">Metallo-beta-lactamase domain-containing protein</fullName>
    </recommendedName>
</protein>
<dbReference type="Pfam" id="PF12706">
    <property type="entry name" value="Lactamase_B_2"/>
    <property type="match status" value="1"/>
</dbReference>
<dbReference type="InterPro" id="IPR001279">
    <property type="entry name" value="Metallo-B-lactamas"/>
</dbReference>
<evidence type="ECO:0000259" key="1">
    <source>
        <dbReference type="Pfam" id="PF12706"/>
    </source>
</evidence>
<reference evidence="2" key="1">
    <citation type="submission" date="2018-05" db="EMBL/GenBank/DDBJ databases">
        <authorList>
            <person name="Lanie J.A."/>
            <person name="Ng W.-L."/>
            <person name="Kazmierczak K.M."/>
            <person name="Andrzejewski T.M."/>
            <person name="Davidsen T.M."/>
            <person name="Wayne K.J."/>
            <person name="Tettelin H."/>
            <person name="Glass J.I."/>
            <person name="Rusch D."/>
            <person name="Podicherti R."/>
            <person name="Tsui H.-C.T."/>
            <person name="Winkler M.E."/>
        </authorList>
    </citation>
    <scope>NUCLEOTIDE SEQUENCE</scope>
</reference>
<dbReference type="Gene3D" id="3.60.15.10">
    <property type="entry name" value="Ribonuclease Z/Hydroxyacylglutathione hydrolase-like"/>
    <property type="match status" value="1"/>
</dbReference>
<evidence type="ECO:0000313" key="2">
    <source>
        <dbReference type="EMBL" id="SVE05380.1"/>
    </source>
</evidence>
<accession>A0A383ACR8</accession>
<gene>
    <name evidence="2" type="ORF">METZ01_LOCUS458234</name>
</gene>
<proteinExistence type="predicted"/>
<dbReference type="SUPFAM" id="SSF56281">
    <property type="entry name" value="Metallo-hydrolase/oxidoreductase"/>
    <property type="match status" value="1"/>
</dbReference>
<feature type="non-terminal residue" evidence="2">
    <location>
        <position position="217"/>
    </location>
</feature>
<dbReference type="EMBL" id="UINC01190976">
    <property type="protein sequence ID" value="SVE05380.1"/>
    <property type="molecule type" value="Genomic_DNA"/>
</dbReference>
<feature type="domain" description="Metallo-beta-lactamase" evidence="1">
    <location>
        <begin position="80"/>
        <end position="216"/>
    </location>
</feature>
<organism evidence="2">
    <name type="scientific">marine metagenome</name>
    <dbReference type="NCBI Taxonomy" id="408172"/>
    <lineage>
        <taxon>unclassified sequences</taxon>
        <taxon>metagenomes</taxon>
        <taxon>ecological metagenomes</taxon>
    </lineage>
</organism>
<sequence>VNRRKFIVGSGLALAGLASKGYSAKAHGPFTVVLGTAQDGGYPQAGCKKDCCKVAWGDAKKRRDVASLGVVDPVSNQRWFIECTPSFPRQLRRLDEAHPGLVGKINGVLLTHAHIGHYAGLIHLGHEVIGANGVPVYAMPRMEKFLCTQGPWSQLVTLKNIELQPMRDGRTFALNERLRVTPFLVPHRDEFSETVGIQIEGPQQKIIWLPDIDKWEK</sequence>
<dbReference type="InterPro" id="IPR036866">
    <property type="entry name" value="RibonucZ/Hydroxyglut_hydro"/>
</dbReference>
<name>A0A383ACR8_9ZZZZ</name>
<feature type="non-terminal residue" evidence="2">
    <location>
        <position position="1"/>
    </location>
</feature>
<dbReference type="AlphaFoldDB" id="A0A383ACR8"/>